<name>A0A2V3UR15_9SPHN</name>
<dbReference type="InterPro" id="IPR036188">
    <property type="entry name" value="FAD/NAD-bd_sf"/>
</dbReference>
<keyword evidence="6" id="KW-1185">Reference proteome</keyword>
<dbReference type="AlphaFoldDB" id="A0A2V3UR15"/>
<dbReference type="InterPro" id="IPR050097">
    <property type="entry name" value="Ferredoxin-NADP_redctase_2"/>
</dbReference>
<sequence>MTSLTMSEQCDVLIVGGGPAGLTAAIYLSRYHRRVIVIDAGHSRTKWIPLLHNHAGFPEGINGEDLLGRMREQAERFGGTIVTGLIEELESEIYAFEARGVGITFTARAVLLATGVEHRRPAQDTATHRDALNRGLLHYCRVCDGYEVTGPAIGADRHGVAEALLAVME</sequence>
<dbReference type="PRINTS" id="PR00469">
    <property type="entry name" value="PNDRDTASEII"/>
</dbReference>
<dbReference type="SUPFAM" id="SSF51905">
    <property type="entry name" value="FAD/NAD(P)-binding domain"/>
    <property type="match status" value="1"/>
</dbReference>
<feature type="domain" description="FAD/NAD(P)-binding" evidence="4">
    <location>
        <begin position="11"/>
        <end position="144"/>
    </location>
</feature>
<evidence type="ECO:0000313" key="6">
    <source>
        <dbReference type="Proteomes" id="UP000248014"/>
    </source>
</evidence>
<organism evidence="5 6">
    <name type="scientific">Blastomonas natatoria</name>
    <dbReference type="NCBI Taxonomy" id="34015"/>
    <lineage>
        <taxon>Bacteria</taxon>
        <taxon>Pseudomonadati</taxon>
        <taxon>Pseudomonadota</taxon>
        <taxon>Alphaproteobacteria</taxon>
        <taxon>Sphingomonadales</taxon>
        <taxon>Sphingomonadaceae</taxon>
        <taxon>Blastomonas</taxon>
    </lineage>
</organism>
<protein>
    <recommendedName>
        <fullName evidence="1">Thioredoxin reductase</fullName>
    </recommendedName>
</protein>
<keyword evidence="2" id="KW-0285">Flavoprotein</keyword>
<proteinExistence type="predicted"/>
<accession>A0A2V3UR15</accession>
<evidence type="ECO:0000256" key="1">
    <source>
        <dbReference type="ARBA" id="ARBA00018719"/>
    </source>
</evidence>
<dbReference type="PRINTS" id="PR00368">
    <property type="entry name" value="FADPNR"/>
</dbReference>
<evidence type="ECO:0000256" key="2">
    <source>
        <dbReference type="ARBA" id="ARBA00022630"/>
    </source>
</evidence>
<dbReference type="EMBL" id="QJJM01000035">
    <property type="protein sequence ID" value="PXW67260.1"/>
    <property type="molecule type" value="Genomic_DNA"/>
</dbReference>
<dbReference type="Gene3D" id="3.50.50.60">
    <property type="entry name" value="FAD/NAD(P)-binding domain"/>
    <property type="match status" value="1"/>
</dbReference>
<dbReference type="Pfam" id="PF07992">
    <property type="entry name" value="Pyr_redox_2"/>
    <property type="match status" value="1"/>
</dbReference>
<evidence type="ECO:0000313" key="5">
    <source>
        <dbReference type="EMBL" id="PXW67260.1"/>
    </source>
</evidence>
<keyword evidence="3" id="KW-0560">Oxidoreductase</keyword>
<dbReference type="PANTHER" id="PTHR48105">
    <property type="entry name" value="THIOREDOXIN REDUCTASE 1-RELATED-RELATED"/>
    <property type="match status" value="1"/>
</dbReference>
<reference evidence="5 6" key="1">
    <citation type="submission" date="2018-05" db="EMBL/GenBank/DDBJ databases">
        <title>Genomic Encyclopedia of Type Strains, Phase IV (KMG-IV): sequencing the most valuable type-strain genomes for metagenomic binning, comparative biology and taxonomic classification.</title>
        <authorList>
            <person name="Goeker M."/>
        </authorList>
    </citation>
    <scope>NUCLEOTIDE SEQUENCE [LARGE SCALE GENOMIC DNA]</scope>
    <source>
        <strain evidence="5 6">DSM 3183</strain>
    </source>
</reference>
<dbReference type="Proteomes" id="UP000248014">
    <property type="component" value="Unassembled WGS sequence"/>
</dbReference>
<dbReference type="GO" id="GO:0016491">
    <property type="term" value="F:oxidoreductase activity"/>
    <property type="evidence" value="ECO:0007669"/>
    <property type="project" value="UniProtKB-KW"/>
</dbReference>
<comment type="caution">
    <text evidence="5">The sequence shown here is derived from an EMBL/GenBank/DDBJ whole genome shotgun (WGS) entry which is preliminary data.</text>
</comment>
<gene>
    <name evidence="5" type="ORF">C7451_1356</name>
</gene>
<dbReference type="InterPro" id="IPR023753">
    <property type="entry name" value="FAD/NAD-binding_dom"/>
</dbReference>
<evidence type="ECO:0000259" key="4">
    <source>
        <dbReference type="Pfam" id="PF07992"/>
    </source>
</evidence>
<evidence type="ECO:0000256" key="3">
    <source>
        <dbReference type="ARBA" id="ARBA00023002"/>
    </source>
</evidence>